<evidence type="ECO:0000256" key="2">
    <source>
        <dbReference type="ARBA" id="ARBA00023015"/>
    </source>
</evidence>
<organism evidence="6 7">
    <name type="scientific">Victivallis lenta</name>
    <dbReference type="NCBI Taxonomy" id="2606640"/>
    <lineage>
        <taxon>Bacteria</taxon>
        <taxon>Pseudomonadati</taxon>
        <taxon>Lentisphaerota</taxon>
        <taxon>Lentisphaeria</taxon>
        <taxon>Victivallales</taxon>
        <taxon>Victivallaceae</taxon>
        <taxon>Victivallis</taxon>
    </lineage>
</organism>
<dbReference type="Pfam" id="PF00356">
    <property type="entry name" value="LacI"/>
    <property type="match status" value="1"/>
</dbReference>
<evidence type="ECO:0000313" key="7">
    <source>
        <dbReference type="Proteomes" id="UP000435649"/>
    </source>
</evidence>
<dbReference type="CDD" id="cd01392">
    <property type="entry name" value="HTH_LacI"/>
    <property type="match status" value="1"/>
</dbReference>
<keyword evidence="7" id="KW-1185">Reference proteome</keyword>
<dbReference type="Gene3D" id="3.40.50.2300">
    <property type="match status" value="2"/>
</dbReference>
<accession>A0A844FWR8</accession>
<evidence type="ECO:0000256" key="4">
    <source>
        <dbReference type="ARBA" id="ARBA00023163"/>
    </source>
</evidence>
<evidence type="ECO:0000259" key="5">
    <source>
        <dbReference type="PROSITE" id="PS50932"/>
    </source>
</evidence>
<reference evidence="6 7" key="1">
    <citation type="submission" date="2019-08" db="EMBL/GenBank/DDBJ databases">
        <title>In-depth cultivation of the pig gut microbiome towards novel bacterial diversity and tailored functional studies.</title>
        <authorList>
            <person name="Wylensek D."/>
            <person name="Hitch T.C.A."/>
            <person name="Clavel T."/>
        </authorList>
    </citation>
    <scope>NUCLEOTIDE SEQUENCE [LARGE SCALE GENOMIC DNA]</scope>
    <source>
        <strain evidence="6 7">BBE-744-WT-12</strain>
    </source>
</reference>
<dbReference type="Proteomes" id="UP000435649">
    <property type="component" value="Unassembled WGS sequence"/>
</dbReference>
<sequence>MRRTLMKDLAAAAGVSVSQVSRALAGKPDVAPELRRRILELAREKNYRNCTAVHRRTVAVLAGRMDEFSSSLVNELLAVARQKGWRMVIVPHEHLEFLDDRLFDGAIGLAASELSRTWHERHRIPLVVINSYGWMLDRVCSVFPDSNGESRLAMEHLISLGHRKIARLRLIGENASEQETNRGYDEFLRVASEYGIRDSVRYCHAPDWERLELRIRELVGEGFTGFIAIFIDGAPKVIDAIRNCGKRIPEDISLVAYESAEMTAHLTPPLTALAYDYRGLAAAAAGRLELELEGCGKLRQIVVPGRLIVRASTAPPPGFSAGDGGRGREL</sequence>
<evidence type="ECO:0000256" key="3">
    <source>
        <dbReference type="ARBA" id="ARBA00023125"/>
    </source>
</evidence>
<dbReference type="SMART" id="SM00354">
    <property type="entry name" value="HTH_LACI"/>
    <property type="match status" value="1"/>
</dbReference>
<dbReference type="PROSITE" id="PS50932">
    <property type="entry name" value="HTH_LACI_2"/>
    <property type="match status" value="1"/>
</dbReference>
<dbReference type="GO" id="GO:0000976">
    <property type="term" value="F:transcription cis-regulatory region binding"/>
    <property type="evidence" value="ECO:0007669"/>
    <property type="project" value="TreeGrafter"/>
</dbReference>
<dbReference type="InterPro" id="IPR046335">
    <property type="entry name" value="LacI/GalR-like_sensor"/>
</dbReference>
<gene>
    <name evidence="6" type="ORF">FYJ85_01385</name>
</gene>
<dbReference type="InterPro" id="IPR000843">
    <property type="entry name" value="HTH_LacI"/>
</dbReference>
<dbReference type="PANTHER" id="PTHR30146:SF148">
    <property type="entry name" value="HTH-TYPE TRANSCRIPTIONAL REPRESSOR PURR-RELATED"/>
    <property type="match status" value="1"/>
</dbReference>
<name>A0A844FWR8_9BACT</name>
<dbReference type="CDD" id="cd06267">
    <property type="entry name" value="PBP1_LacI_sugar_binding-like"/>
    <property type="match status" value="1"/>
</dbReference>
<evidence type="ECO:0000256" key="1">
    <source>
        <dbReference type="ARBA" id="ARBA00022491"/>
    </source>
</evidence>
<dbReference type="PANTHER" id="PTHR30146">
    <property type="entry name" value="LACI-RELATED TRANSCRIPTIONAL REPRESSOR"/>
    <property type="match status" value="1"/>
</dbReference>
<keyword evidence="4" id="KW-0804">Transcription</keyword>
<dbReference type="Pfam" id="PF13377">
    <property type="entry name" value="Peripla_BP_3"/>
    <property type="match status" value="1"/>
</dbReference>
<protein>
    <submittedName>
        <fullName evidence="6">LacI family transcriptional regulator</fullName>
    </submittedName>
</protein>
<dbReference type="Gene3D" id="1.10.260.40">
    <property type="entry name" value="lambda repressor-like DNA-binding domains"/>
    <property type="match status" value="1"/>
</dbReference>
<feature type="domain" description="HTH lacI-type" evidence="5">
    <location>
        <begin position="6"/>
        <end position="48"/>
    </location>
</feature>
<keyword evidence="3" id="KW-0238">DNA-binding</keyword>
<proteinExistence type="predicted"/>
<dbReference type="SUPFAM" id="SSF47413">
    <property type="entry name" value="lambda repressor-like DNA-binding domains"/>
    <property type="match status" value="1"/>
</dbReference>
<dbReference type="AlphaFoldDB" id="A0A844FWR8"/>
<evidence type="ECO:0000313" key="6">
    <source>
        <dbReference type="EMBL" id="MST95700.1"/>
    </source>
</evidence>
<keyword evidence="2" id="KW-0805">Transcription regulation</keyword>
<dbReference type="EMBL" id="VUNS01000001">
    <property type="protein sequence ID" value="MST95700.1"/>
    <property type="molecule type" value="Genomic_DNA"/>
</dbReference>
<dbReference type="GO" id="GO:0003700">
    <property type="term" value="F:DNA-binding transcription factor activity"/>
    <property type="evidence" value="ECO:0007669"/>
    <property type="project" value="TreeGrafter"/>
</dbReference>
<dbReference type="SUPFAM" id="SSF53822">
    <property type="entry name" value="Periplasmic binding protein-like I"/>
    <property type="match status" value="1"/>
</dbReference>
<dbReference type="InterPro" id="IPR028082">
    <property type="entry name" value="Peripla_BP_I"/>
</dbReference>
<dbReference type="RefSeq" id="WP_106053223.1">
    <property type="nucleotide sequence ID" value="NZ_CALXOB010000042.1"/>
</dbReference>
<keyword evidence="1" id="KW-0678">Repressor</keyword>
<dbReference type="InterPro" id="IPR010982">
    <property type="entry name" value="Lambda_DNA-bd_dom_sf"/>
</dbReference>
<comment type="caution">
    <text evidence="6">The sequence shown here is derived from an EMBL/GenBank/DDBJ whole genome shotgun (WGS) entry which is preliminary data.</text>
</comment>